<keyword evidence="3" id="KW-0813">Transport</keyword>
<dbReference type="InterPro" id="IPR006043">
    <property type="entry name" value="NCS2"/>
</dbReference>
<dbReference type="PANTHER" id="PTHR42810:SF4">
    <property type="entry name" value="URIC ACID TRANSPORTER UACT"/>
    <property type="match status" value="1"/>
</dbReference>
<keyword evidence="4" id="KW-1003">Cell membrane</keyword>
<feature type="transmembrane region" description="Helical" evidence="8">
    <location>
        <begin position="12"/>
        <end position="38"/>
    </location>
</feature>
<feature type="transmembrane region" description="Helical" evidence="8">
    <location>
        <begin position="99"/>
        <end position="117"/>
    </location>
</feature>
<protein>
    <submittedName>
        <fullName evidence="9">Nucleobase:cation symporter-2 family protein</fullName>
    </submittedName>
</protein>
<dbReference type="InterPro" id="IPR017588">
    <property type="entry name" value="UacT-like"/>
</dbReference>
<comment type="subcellular location">
    <subcellularLocation>
        <location evidence="1">Cell membrane</location>
        <topology evidence="1">Multi-pass membrane protein</topology>
    </subcellularLocation>
</comment>
<sequence length="441" mass="46444">MKDEKLSIWKLILLGLQHVCVMYGGAVAVPLIIAPAIGLTQQQLVYLISFDLFACGVATIIQVIGFKGVGIRLPAMMAVSFIVVEPIIAIGQIHSIQGVFGAVIVSGIVVALSSQLIGKILPYFPHIVTGSIVFIIGVSLMPVAMRNAAGGAGSESFGSFSNLSLAAFTLILFLVLNTFFKGFMKAVSILIAMLAGSIVAYFMGKVDGSILGQSDWFTPIVPFYFGVPTFQLSSIITMTIIALIIAIESVGVFLALGEVCEKKIGEHEVKKGLRAEGFAAVFSGIFNSFNHSTFSQNVGLVFLTRVTSIYVVATGGFILIILGLVPKVAAVTTMIPAPVLGGAMIPMFGMLIAASLKIISKSDLNKPTNQLIIAVGIGTALAIKGVPDAFVLFPDTARLLVGNGVVMGTLVLFVLNLLLNGKGEEEVHDQDVIEPDIELGA</sequence>
<comment type="similarity">
    <text evidence="2">Belongs to the nucleobase:cation symporter-2 (NCS2) (TC 2.A.40) family.</text>
</comment>
<dbReference type="NCBIfam" id="NF037981">
    <property type="entry name" value="NCS2_1"/>
    <property type="match status" value="1"/>
</dbReference>
<feature type="transmembrane region" description="Helical" evidence="8">
    <location>
        <begin position="337"/>
        <end position="359"/>
    </location>
</feature>
<proteinExistence type="inferred from homology"/>
<dbReference type="Pfam" id="PF00860">
    <property type="entry name" value="Xan_ur_permease"/>
    <property type="match status" value="1"/>
</dbReference>
<dbReference type="NCBIfam" id="TIGR03173">
    <property type="entry name" value="pbuX"/>
    <property type="match status" value="1"/>
</dbReference>
<evidence type="ECO:0000313" key="9">
    <source>
        <dbReference type="EMBL" id="MFC0272657.1"/>
    </source>
</evidence>
<dbReference type="Proteomes" id="UP001589854">
    <property type="component" value="Unassembled WGS sequence"/>
</dbReference>
<feature type="transmembrane region" description="Helical" evidence="8">
    <location>
        <begin position="371"/>
        <end position="393"/>
    </location>
</feature>
<evidence type="ECO:0000256" key="3">
    <source>
        <dbReference type="ARBA" id="ARBA00022448"/>
    </source>
</evidence>
<keyword evidence="7 8" id="KW-0472">Membrane</keyword>
<evidence type="ECO:0000256" key="4">
    <source>
        <dbReference type="ARBA" id="ARBA00022475"/>
    </source>
</evidence>
<evidence type="ECO:0000256" key="7">
    <source>
        <dbReference type="ARBA" id="ARBA00023136"/>
    </source>
</evidence>
<organism evidence="9 10">
    <name type="scientific">Metabacillus herbersteinensis</name>
    <dbReference type="NCBI Taxonomy" id="283816"/>
    <lineage>
        <taxon>Bacteria</taxon>
        <taxon>Bacillati</taxon>
        <taxon>Bacillota</taxon>
        <taxon>Bacilli</taxon>
        <taxon>Bacillales</taxon>
        <taxon>Bacillaceae</taxon>
        <taxon>Metabacillus</taxon>
    </lineage>
</organism>
<feature type="transmembrane region" description="Helical" evidence="8">
    <location>
        <begin position="399"/>
        <end position="419"/>
    </location>
</feature>
<dbReference type="NCBIfam" id="TIGR00801">
    <property type="entry name" value="ncs2"/>
    <property type="match status" value="1"/>
</dbReference>
<accession>A0ABV6GG49</accession>
<dbReference type="PANTHER" id="PTHR42810">
    <property type="entry name" value="PURINE PERMEASE C1399.01C-RELATED"/>
    <property type="match status" value="1"/>
</dbReference>
<evidence type="ECO:0000256" key="8">
    <source>
        <dbReference type="SAM" id="Phobius"/>
    </source>
</evidence>
<feature type="transmembrane region" description="Helical" evidence="8">
    <location>
        <begin position="183"/>
        <end position="203"/>
    </location>
</feature>
<gene>
    <name evidence="9" type="ORF">ACFFIX_14570</name>
</gene>
<name>A0ABV6GG49_9BACI</name>
<feature type="transmembrane region" description="Helical" evidence="8">
    <location>
        <begin position="302"/>
        <end position="325"/>
    </location>
</feature>
<evidence type="ECO:0000256" key="5">
    <source>
        <dbReference type="ARBA" id="ARBA00022692"/>
    </source>
</evidence>
<evidence type="ECO:0000313" key="10">
    <source>
        <dbReference type="Proteomes" id="UP001589854"/>
    </source>
</evidence>
<evidence type="ECO:0000256" key="6">
    <source>
        <dbReference type="ARBA" id="ARBA00022989"/>
    </source>
</evidence>
<keyword evidence="5 8" id="KW-0812">Transmembrane</keyword>
<dbReference type="EMBL" id="JBHLVO010000012">
    <property type="protein sequence ID" value="MFC0272657.1"/>
    <property type="molecule type" value="Genomic_DNA"/>
</dbReference>
<feature type="transmembrane region" description="Helical" evidence="8">
    <location>
        <begin position="44"/>
        <end position="66"/>
    </location>
</feature>
<reference evidence="9 10" key="1">
    <citation type="submission" date="2024-09" db="EMBL/GenBank/DDBJ databases">
        <authorList>
            <person name="Sun Q."/>
            <person name="Mori K."/>
        </authorList>
    </citation>
    <scope>NUCLEOTIDE SEQUENCE [LARGE SCALE GENOMIC DNA]</scope>
    <source>
        <strain evidence="9 10">CCM 7228</strain>
    </source>
</reference>
<comment type="caution">
    <text evidence="9">The sequence shown here is derived from an EMBL/GenBank/DDBJ whole genome shotgun (WGS) entry which is preliminary data.</text>
</comment>
<dbReference type="RefSeq" id="WP_378935204.1">
    <property type="nucleotide sequence ID" value="NZ_JBHLVO010000012.1"/>
</dbReference>
<feature type="transmembrane region" description="Helical" evidence="8">
    <location>
        <begin position="124"/>
        <end position="145"/>
    </location>
</feature>
<keyword evidence="6 8" id="KW-1133">Transmembrane helix</keyword>
<feature type="transmembrane region" description="Helical" evidence="8">
    <location>
        <begin position="157"/>
        <end position="176"/>
    </location>
</feature>
<feature type="transmembrane region" description="Helical" evidence="8">
    <location>
        <begin position="223"/>
        <end position="256"/>
    </location>
</feature>
<dbReference type="InterPro" id="IPR006042">
    <property type="entry name" value="Xan_ur_permease"/>
</dbReference>
<keyword evidence="10" id="KW-1185">Reference proteome</keyword>
<evidence type="ECO:0000256" key="1">
    <source>
        <dbReference type="ARBA" id="ARBA00004651"/>
    </source>
</evidence>
<feature type="transmembrane region" description="Helical" evidence="8">
    <location>
        <begin position="73"/>
        <end position="93"/>
    </location>
</feature>
<evidence type="ECO:0000256" key="2">
    <source>
        <dbReference type="ARBA" id="ARBA00008821"/>
    </source>
</evidence>